<feature type="domain" description="NADH:ubiquinone oxidoreductase chain 4 N-terminal" evidence="19">
    <location>
        <begin position="1"/>
        <end position="101"/>
    </location>
</feature>
<feature type="transmembrane region" description="Helical" evidence="17">
    <location>
        <begin position="269"/>
        <end position="289"/>
    </location>
</feature>
<feature type="domain" description="NADH:quinone oxidoreductase/Mrp antiporter transmembrane" evidence="18">
    <location>
        <begin position="104"/>
        <end position="386"/>
    </location>
</feature>
<evidence type="ECO:0000256" key="14">
    <source>
        <dbReference type="ARBA" id="ARBA00023128"/>
    </source>
</evidence>
<comment type="catalytic activity">
    <reaction evidence="16 17">
        <text>a ubiquinone + NADH + 5 H(+)(in) = a ubiquinol + NAD(+) + 4 H(+)(out)</text>
        <dbReference type="Rhea" id="RHEA:29091"/>
        <dbReference type="Rhea" id="RHEA-COMP:9565"/>
        <dbReference type="Rhea" id="RHEA-COMP:9566"/>
        <dbReference type="ChEBI" id="CHEBI:15378"/>
        <dbReference type="ChEBI" id="CHEBI:16389"/>
        <dbReference type="ChEBI" id="CHEBI:17976"/>
        <dbReference type="ChEBI" id="CHEBI:57540"/>
        <dbReference type="ChEBI" id="CHEBI:57945"/>
        <dbReference type="EC" id="7.1.1.2"/>
    </reaction>
</comment>
<dbReference type="InterPro" id="IPR000260">
    <property type="entry name" value="NADH4_N"/>
</dbReference>
<sequence>MKFIFSLILLIPLCFYSNFWLVQYIFFLLSFIFMMNLSYNFLYLNMSYFLALDLLSYSLIMLSFWICSLMILSSEKIFKYKNYSYLFLFVIVILMISLFLTFSSLNLFIFYLFFEISLIPTFLLIIGWGYQPERIEAGLYLLFYTLFVSLPMMISIFFYYENFFTLEFFFMSNSLNNLFIYLCMNLVFLVKIPIFFIHLWLPKAHVEAPISGSMILAGIMLKLGGYGMLRLITLFLEIGMKLNFIFISISLMGGFFVSLICLRQSDLKSLIAYSSVAHMGMVLSGILTLNNWGSVGSLIMMLAHGLCSSGLFCLANISYERTLSRSLYLNKGLLNIMPSMSFFWFLFCSSNMAAPPSFNLLGEIFLINSLIQYSNMTMMLLSLISFFSAVYSLFLYSFSQHGKFFSSFFSVYMGLFREYLILILHWVPLNILILKSEYFSLWIYLNS</sequence>
<dbReference type="Pfam" id="PF01059">
    <property type="entry name" value="Oxidored_q5_N"/>
    <property type="match status" value="1"/>
</dbReference>
<keyword evidence="6 17" id="KW-0813">Transport</keyword>
<keyword evidence="14 17" id="KW-0496">Mitochondrion</keyword>
<evidence type="ECO:0000256" key="17">
    <source>
        <dbReference type="RuleBase" id="RU003297"/>
    </source>
</evidence>
<protein>
    <recommendedName>
        <fullName evidence="5 17">NADH-ubiquinone oxidoreductase chain 4</fullName>
        <ecNumber evidence="4 17">7.1.1.2</ecNumber>
    </recommendedName>
</protein>
<dbReference type="EMBL" id="HQ232807">
    <property type="protein sequence ID" value="AFP16890.1"/>
    <property type="molecule type" value="Genomic_DNA"/>
</dbReference>
<dbReference type="EC" id="7.1.1.2" evidence="4 17"/>
<dbReference type="PRINTS" id="PR01437">
    <property type="entry name" value="NUOXDRDTASE4"/>
</dbReference>
<comment type="similarity">
    <text evidence="3 17">Belongs to the complex I subunit 4 family.</text>
</comment>
<evidence type="ECO:0000256" key="9">
    <source>
        <dbReference type="ARBA" id="ARBA00022967"/>
    </source>
</evidence>
<evidence type="ECO:0000256" key="11">
    <source>
        <dbReference type="ARBA" id="ARBA00022989"/>
    </source>
</evidence>
<evidence type="ECO:0000259" key="19">
    <source>
        <dbReference type="Pfam" id="PF01059"/>
    </source>
</evidence>
<evidence type="ECO:0000256" key="3">
    <source>
        <dbReference type="ARBA" id="ARBA00009025"/>
    </source>
</evidence>
<organism evidence="20">
    <name type="scientific">Zeugophora sp. BMNH 840207</name>
    <dbReference type="NCBI Taxonomy" id="904173"/>
    <lineage>
        <taxon>Eukaryota</taxon>
        <taxon>Metazoa</taxon>
        <taxon>Ecdysozoa</taxon>
        <taxon>Arthropoda</taxon>
        <taxon>Hexapoda</taxon>
        <taxon>Insecta</taxon>
        <taxon>Pterygota</taxon>
        <taxon>Neoptera</taxon>
        <taxon>Endopterygota</taxon>
        <taxon>Coleoptera</taxon>
        <taxon>Polyphaga</taxon>
        <taxon>Cucujiformia</taxon>
        <taxon>Chrysomeloidea</taxon>
        <taxon>Zeugophoridae</taxon>
        <taxon>Zeugophora</taxon>
    </lineage>
</organism>
<dbReference type="AlphaFoldDB" id="I7EGF6"/>
<evidence type="ECO:0000259" key="18">
    <source>
        <dbReference type="Pfam" id="PF00361"/>
    </source>
</evidence>
<evidence type="ECO:0000256" key="12">
    <source>
        <dbReference type="ARBA" id="ARBA00023027"/>
    </source>
</evidence>
<proteinExistence type="inferred from homology"/>
<keyword evidence="15 17" id="KW-0472">Membrane</keyword>
<keyword evidence="13 17" id="KW-0830">Ubiquinone</keyword>
<feature type="transmembrane region" description="Helical" evidence="17">
    <location>
        <begin position="7"/>
        <end position="34"/>
    </location>
</feature>
<dbReference type="GO" id="GO:0003954">
    <property type="term" value="F:NADH dehydrogenase activity"/>
    <property type="evidence" value="ECO:0007669"/>
    <property type="project" value="TreeGrafter"/>
</dbReference>
<dbReference type="GO" id="GO:0015990">
    <property type="term" value="P:electron transport coupled proton transport"/>
    <property type="evidence" value="ECO:0007669"/>
    <property type="project" value="TreeGrafter"/>
</dbReference>
<feature type="transmembrane region" description="Helical" evidence="17">
    <location>
        <begin position="378"/>
        <end position="399"/>
    </location>
</feature>
<dbReference type="GO" id="GO:0048039">
    <property type="term" value="F:ubiquinone binding"/>
    <property type="evidence" value="ECO:0007669"/>
    <property type="project" value="TreeGrafter"/>
</dbReference>
<dbReference type="PANTHER" id="PTHR43507:SF20">
    <property type="entry name" value="NADH-UBIQUINONE OXIDOREDUCTASE CHAIN 4"/>
    <property type="match status" value="1"/>
</dbReference>
<comment type="function">
    <text evidence="17">Core subunit of the mitochondrial membrane respiratory chain NADH dehydrogenase (Complex I) which catalyzes electron transfer from NADH through the respiratory chain, using ubiquinone as an electron acceptor. Essential for the catalytic activity and assembly of complex I.</text>
</comment>
<evidence type="ECO:0000256" key="6">
    <source>
        <dbReference type="ARBA" id="ARBA00022448"/>
    </source>
</evidence>
<feature type="transmembrane region" description="Helical" evidence="17">
    <location>
        <begin position="137"/>
        <end position="159"/>
    </location>
</feature>
<keyword evidence="12 17" id="KW-0520">NAD</keyword>
<evidence type="ECO:0000256" key="15">
    <source>
        <dbReference type="ARBA" id="ARBA00023136"/>
    </source>
</evidence>
<gene>
    <name evidence="20" type="primary">ND4</name>
</gene>
<evidence type="ECO:0000256" key="2">
    <source>
        <dbReference type="ARBA" id="ARBA00004225"/>
    </source>
</evidence>
<dbReference type="GO" id="GO:0031966">
    <property type="term" value="C:mitochondrial membrane"/>
    <property type="evidence" value="ECO:0007669"/>
    <property type="project" value="UniProtKB-SubCell"/>
</dbReference>
<dbReference type="PANTHER" id="PTHR43507">
    <property type="entry name" value="NADH-UBIQUINONE OXIDOREDUCTASE CHAIN 4"/>
    <property type="match status" value="1"/>
</dbReference>
<feature type="transmembrane region" description="Helical" evidence="17">
    <location>
        <begin position="213"/>
        <end position="236"/>
    </location>
</feature>
<evidence type="ECO:0000256" key="1">
    <source>
        <dbReference type="ARBA" id="ARBA00003257"/>
    </source>
</evidence>
<feature type="transmembrane region" description="Helical" evidence="17">
    <location>
        <begin position="295"/>
        <end position="315"/>
    </location>
</feature>
<dbReference type="InterPro" id="IPR001750">
    <property type="entry name" value="ND/Mrp_TM"/>
</dbReference>
<evidence type="ECO:0000256" key="7">
    <source>
        <dbReference type="ARBA" id="ARBA00022660"/>
    </source>
</evidence>
<reference evidence="20" key="1">
    <citation type="journal article" date="2010" name="Nucleic Acids Res.">
        <title>Why barcode? High-throughput multiplex sequencing of mitochondrial genomes for molecular systematics.</title>
        <authorList>
            <person name="Timmermans M.J."/>
            <person name="Dodsworth S."/>
            <person name="Culverwell C.L."/>
            <person name="Bocak L."/>
            <person name="Ahrens D."/>
            <person name="Littlewood D.T."/>
            <person name="Pons J."/>
            <person name="Vogler A.P."/>
        </authorList>
    </citation>
    <scope>NUCLEOTIDE SEQUENCE</scope>
</reference>
<dbReference type="GO" id="GO:0042773">
    <property type="term" value="P:ATP synthesis coupled electron transport"/>
    <property type="evidence" value="ECO:0007669"/>
    <property type="project" value="InterPro"/>
</dbReference>
<feature type="transmembrane region" description="Helical" evidence="17">
    <location>
        <begin position="242"/>
        <end position="262"/>
    </location>
</feature>
<evidence type="ECO:0000256" key="13">
    <source>
        <dbReference type="ARBA" id="ARBA00023075"/>
    </source>
</evidence>
<keyword evidence="10 17" id="KW-0249">Electron transport</keyword>
<comment type="function">
    <text evidence="1">Core subunit of the mitochondrial membrane respiratory chain NADH dehydrogenase (Complex I) that is believed to belong to the minimal assembly required for catalysis. Complex I functions in the transfer of electrons from NADH to the respiratory chain. The immediate electron acceptor for the enzyme is believed to be ubiquinone.</text>
</comment>
<comment type="subcellular location">
    <subcellularLocation>
        <location evidence="2 17">Mitochondrion membrane</location>
        <topology evidence="2 17">Multi-pass membrane protein</topology>
    </subcellularLocation>
</comment>
<keyword evidence="8 17" id="KW-0812">Transmembrane</keyword>
<evidence type="ECO:0000256" key="5">
    <source>
        <dbReference type="ARBA" id="ARBA00021006"/>
    </source>
</evidence>
<evidence type="ECO:0000256" key="4">
    <source>
        <dbReference type="ARBA" id="ARBA00012944"/>
    </source>
</evidence>
<name>I7EGF6_9CUCU</name>
<accession>I7EGF6</accession>
<keyword evidence="11 17" id="KW-1133">Transmembrane helix</keyword>
<feature type="transmembrane region" description="Helical" evidence="17">
    <location>
        <begin position="327"/>
        <end position="347"/>
    </location>
</feature>
<evidence type="ECO:0000256" key="16">
    <source>
        <dbReference type="ARBA" id="ARBA00049551"/>
    </source>
</evidence>
<feature type="transmembrane region" description="Helical" evidence="17">
    <location>
        <begin position="108"/>
        <end position="130"/>
    </location>
</feature>
<dbReference type="GO" id="GO:0008137">
    <property type="term" value="F:NADH dehydrogenase (ubiquinone) activity"/>
    <property type="evidence" value="ECO:0007669"/>
    <property type="project" value="UniProtKB-UniRule"/>
</dbReference>
<feature type="transmembrane region" description="Helical" evidence="17">
    <location>
        <begin position="84"/>
        <end position="102"/>
    </location>
</feature>
<evidence type="ECO:0000256" key="8">
    <source>
        <dbReference type="ARBA" id="ARBA00022692"/>
    </source>
</evidence>
<evidence type="ECO:0000313" key="20">
    <source>
        <dbReference type="EMBL" id="AFP16890.1"/>
    </source>
</evidence>
<dbReference type="InterPro" id="IPR003918">
    <property type="entry name" value="NADH_UbQ_OxRdtase"/>
</dbReference>
<evidence type="ECO:0000256" key="10">
    <source>
        <dbReference type="ARBA" id="ARBA00022982"/>
    </source>
</evidence>
<keyword evidence="9" id="KW-1278">Translocase</keyword>
<geneLocation type="mitochondrion" evidence="20"/>
<keyword evidence="7 17" id="KW-0679">Respiratory chain</keyword>
<dbReference type="Pfam" id="PF00361">
    <property type="entry name" value="Proton_antipo_M"/>
    <property type="match status" value="1"/>
</dbReference>
<feature type="transmembrane region" description="Helical" evidence="17">
    <location>
        <begin position="179"/>
        <end position="201"/>
    </location>
</feature>
<feature type="transmembrane region" description="Helical" evidence="17">
    <location>
        <begin position="54"/>
        <end position="72"/>
    </location>
</feature>